<keyword evidence="5" id="KW-0902">Two-component regulatory system</keyword>
<dbReference type="Pfam" id="PF02518">
    <property type="entry name" value="HATPase_c"/>
    <property type="match status" value="1"/>
</dbReference>
<dbReference type="InterPro" id="IPR019734">
    <property type="entry name" value="TPR_rpt"/>
</dbReference>
<protein>
    <recommendedName>
        <fullName evidence="2">histidine kinase</fullName>
        <ecNumber evidence="2">2.7.13.3</ecNumber>
    </recommendedName>
</protein>
<keyword evidence="9" id="KW-0067">ATP-binding</keyword>
<dbReference type="PANTHER" id="PTHR24421">
    <property type="entry name" value="NITRATE/NITRITE SENSOR PROTEIN NARX-RELATED"/>
    <property type="match status" value="1"/>
</dbReference>
<name>A0A316WZ81_9FLAO</name>
<keyword evidence="3" id="KW-0808">Transferase</keyword>
<dbReference type="InterPro" id="IPR003594">
    <property type="entry name" value="HATPase_dom"/>
</dbReference>
<evidence type="ECO:0000259" key="8">
    <source>
        <dbReference type="Pfam" id="PF02518"/>
    </source>
</evidence>
<dbReference type="OrthoDB" id="943406at2"/>
<evidence type="ECO:0000256" key="1">
    <source>
        <dbReference type="ARBA" id="ARBA00000085"/>
    </source>
</evidence>
<dbReference type="InterPro" id="IPR036890">
    <property type="entry name" value="HATPase_C_sf"/>
</dbReference>
<feature type="domain" description="Histidine kinase/HSP90-like ATPase" evidence="8">
    <location>
        <begin position="458"/>
        <end position="544"/>
    </location>
</feature>
<dbReference type="InterPro" id="IPR011990">
    <property type="entry name" value="TPR-like_helical_dom_sf"/>
</dbReference>
<keyword evidence="4" id="KW-0418">Kinase</keyword>
<keyword evidence="7" id="KW-1133">Transmembrane helix</keyword>
<gene>
    <name evidence="9" type="ORF">C1638_010320</name>
</gene>
<keyword evidence="9" id="KW-0547">Nucleotide-binding</keyword>
<evidence type="ECO:0000256" key="3">
    <source>
        <dbReference type="ARBA" id="ARBA00022679"/>
    </source>
</evidence>
<dbReference type="AlphaFoldDB" id="A0A316WZ81"/>
<proteinExistence type="predicted"/>
<reference evidence="9" key="1">
    <citation type="submission" date="2018-04" db="EMBL/GenBank/DDBJ databases">
        <title>Draft Genome Sequences of Chryseobacterium lactis NCTC11390T isolated from milk, Chryseobacterium oncorhynchi 701B-08T from rainbow trout, and Chryseobacterium viscerum 687B-08T from diseased fish.</title>
        <authorList>
            <person name="Jeong J.-J."/>
            <person name="Lee Y.J."/>
            <person name="Pathiraja D."/>
            <person name="Park B."/>
            <person name="Choi I.-G."/>
            <person name="Kim K.D."/>
        </authorList>
    </citation>
    <scope>NUCLEOTIDE SEQUENCE [LARGE SCALE GENOMIC DNA]</scope>
    <source>
        <strain evidence="9">701B-08</strain>
    </source>
</reference>
<feature type="transmembrane region" description="Helical" evidence="7">
    <location>
        <begin position="327"/>
        <end position="343"/>
    </location>
</feature>
<dbReference type="GO" id="GO:0000160">
    <property type="term" value="P:phosphorelay signal transduction system"/>
    <property type="evidence" value="ECO:0007669"/>
    <property type="project" value="UniProtKB-KW"/>
</dbReference>
<dbReference type="SMART" id="SM00028">
    <property type="entry name" value="TPR"/>
    <property type="match status" value="3"/>
</dbReference>
<evidence type="ECO:0000256" key="2">
    <source>
        <dbReference type="ARBA" id="ARBA00012438"/>
    </source>
</evidence>
<dbReference type="EC" id="2.7.13.3" evidence="2"/>
<dbReference type="GO" id="GO:0004673">
    <property type="term" value="F:protein histidine kinase activity"/>
    <property type="evidence" value="ECO:0007669"/>
    <property type="project" value="UniProtKB-EC"/>
</dbReference>
<dbReference type="SUPFAM" id="SSF48452">
    <property type="entry name" value="TPR-like"/>
    <property type="match status" value="2"/>
</dbReference>
<dbReference type="RefSeq" id="WP_109620704.1">
    <property type="nucleotide sequence ID" value="NZ_PPEI02000003.1"/>
</dbReference>
<evidence type="ECO:0000256" key="6">
    <source>
        <dbReference type="PROSITE-ProRule" id="PRU00339"/>
    </source>
</evidence>
<keyword evidence="7" id="KW-0472">Membrane</keyword>
<evidence type="ECO:0000256" key="7">
    <source>
        <dbReference type="SAM" id="Phobius"/>
    </source>
</evidence>
<comment type="caution">
    <text evidence="9">The sequence shown here is derived from an EMBL/GenBank/DDBJ whole genome shotgun (WGS) entry which is preliminary data.</text>
</comment>
<accession>A0A316WZ81</accession>
<dbReference type="Gene3D" id="3.30.565.10">
    <property type="entry name" value="Histidine kinase-like ATPase, C-terminal domain"/>
    <property type="match status" value="1"/>
</dbReference>
<dbReference type="InterPro" id="IPR050482">
    <property type="entry name" value="Sensor_HK_TwoCompSys"/>
</dbReference>
<dbReference type="Proteomes" id="UP000236182">
    <property type="component" value="Unassembled WGS sequence"/>
</dbReference>
<evidence type="ECO:0000313" key="9">
    <source>
        <dbReference type="EMBL" id="PWN64298.1"/>
    </source>
</evidence>
<keyword evidence="10" id="KW-1185">Reference proteome</keyword>
<dbReference type="PROSITE" id="PS50005">
    <property type="entry name" value="TPR"/>
    <property type="match status" value="1"/>
</dbReference>
<organism evidence="9 10">
    <name type="scientific">Chryseobacterium oncorhynchi</name>
    <dbReference type="NCBI Taxonomy" id="741074"/>
    <lineage>
        <taxon>Bacteria</taxon>
        <taxon>Pseudomonadati</taxon>
        <taxon>Bacteroidota</taxon>
        <taxon>Flavobacteriia</taxon>
        <taxon>Flavobacteriales</taxon>
        <taxon>Weeksellaceae</taxon>
        <taxon>Chryseobacterium group</taxon>
        <taxon>Chryseobacterium</taxon>
    </lineage>
</organism>
<evidence type="ECO:0000256" key="5">
    <source>
        <dbReference type="ARBA" id="ARBA00023012"/>
    </source>
</evidence>
<keyword evidence="7" id="KW-0812">Transmembrane</keyword>
<dbReference type="GO" id="GO:0005524">
    <property type="term" value="F:ATP binding"/>
    <property type="evidence" value="ECO:0007669"/>
    <property type="project" value="UniProtKB-KW"/>
</dbReference>
<feature type="repeat" description="TPR" evidence="6">
    <location>
        <begin position="105"/>
        <end position="138"/>
    </location>
</feature>
<dbReference type="Gene3D" id="1.25.40.10">
    <property type="entry name" value="Tetratricopeptide repeat domain"/>
    <property type="match status" value="2"/>
</dbReference>
<dbReference type="PANTHER" id="PTHR24421:SF10">
    <property type="entry name" value="NITRATE_NITRITE SENSOR PROTEIN NARQ"/>
    <property type="match status" value="1"/>
</dbReference>
<evidence type="ECO:0000256" key="4">
    <source>
        <dbReference type="ARBA" id="ARBA00022777"/>
    </source>
</evidence>
<dbReference type="SUPFAM" id="SSF55874">
    <property type="entry name" value="ATPase domain of HSP90 chaperone/DNA topoisomerase II/histidine kinase"/>
    <property type="match status" value="1"/>
</dbReference>
<keyword evidence="6" id="KW-0802">TPR repeat</keyword>
<comment type="catalytic activity">
    <reaction evidence="1">
        <text>ATP + protein L-histidine = ADP + protein N-phospho-L-histidine.</text>
        <dbReference type="EC" id="2.7.13.3"/>
    </reaction>
</comment>
<dbReference type="PROSITE" id="PS51257">
    <property type="entry name" value="PROKAR_LIPOPROTEIN"/>
    <property type="match status" value="1"/>
</dbReference>
<sequence length="546" mass="62851">MKNFIHIIFILLLCSCHRKEISKIDRATYDKAYDFYDASQSDSAFTYFNKAKDELIEKGYYSFAGNSLVIMGIIQCEKGDYYGSQETALSAIKYLDKKKDSAELSANYNNLGIASQKLKDYNKAIAFFNKAATFSQDSIYKLTQLNNQAISFTLLKKFDSAIITFNKVLSYPNLIKRPILYSMAYDNLAYTKFLHNKKYNAEPELLKALKIRDSMNDVSGLNATYSHLSDFFKDHNPERSIFYAKKMLALSSKIKIPDDKLVALQKIILLETPENTKLFFKQYQDLDDSLQVARNKSKSQFAFERFGSEQLKVKNAKNEVEIFKRNIGLGALSFIVIGGFFYYKRRKKRLQKENESKIKENELKLSKKVHDVVANGIYQVMTKIENQEHFDRDKALDELEFVYEKSRDISYDKADSNDKIEFHEKISVLIGSFKNDIVKTYLAGNSPNIWSNVSDSTQNEVYQVIRELLVNMKKHSQATLVAFKFERNNNLIQIQYTDNGIGIPGEIIHKNGLTNTVSRIEKIKGTVIFDTKTEKGLKVYISFPTS</sequence>
<dbReference type="EMBL" id="PPEI02000003">
    <property type="protein sequence ID" value="PWN64298.1"/>
    <property type="molecule type" value="Genomic_DNA"/>
</dbReference>
<evidence type="ECO:0000313" key="10">
    <source>
        <dbReference type="Proteomes" id="UP000236182"/>
    </source>
</evidence>